<protein>
    <submittedName>
        <fullName evidence="2">Uncharacterized protein</fullName>
    </submittedName>
</protein>
<feature type="compositionally biased region" description="Low complexity" evidence="1">
    <location>
        <begin position="43"/>
        <end position="67"/>
    </location>
</feature>
<comment type="caution">
    <text evidence="2">The sequence shown here is derived from an EMBL/GenBank/DDBJ whole genome shotgun (WGS) entry which is preliminary data.</text>
</comment>
<reference evidence="2 3" key="1">
    <citation type="journal article" date="2014" name="Genome Announc.">
        <title>Draft genome sequence of Sclerotinia borealis, a psychrophilic plant pathogenic fungus.</title>
        <authorList>
            <person name="Mardanov A.V."/>
            <person name="Beletsky A.V."/>
            <person name="Kadnikov V.V."/>
            <person name="Ignatov A.N."/>
            <person name="Ravin N.V."/>
        </authorList>
    </citation>
    <scope>NUCLEOTIDE SEQUENCE [LARGE SCALE GENOMIC DNA]</scope>
    <source>
        <strain evidence="3">F-4157</strain>
    </source>
</reference>
<dbReference type="EMBL" id="AYSA01000268">
    <property type="protein sequence ID" value="ESZ94105.1"/>
    <property type="molecule type" value="Genomic_DNA"/>
</dbReference>
<name>W9CHS8_SCLBF</name>
<organism evidence="2 3">
    <name type="scientific">Sclerotinia borealis (strain F-4128)</name>
    <dbReference type="NCBI Taxonomy" id="1432307"/>
    <lineage>
        <taxon>Eukaryota</taxon>
        <taxon>Fungi</taxon>
        <taxon>Dikarya</taxon>
        <taxon>Ascomycota</taxon>
        <taxon>Pezizomycotina</taxon>
        <taxon>Leotiomycetes</taxon>
        <taxon>Helotiales</taxon>
        <taxon>Sclerotiniaceae</taxon>
        <taxon>Sclerotinia</taxon>
    </lineage>
</organism>
<proteinExistence type="predicted"/>
<evidence type="ECO:0000256" key="1">
    <source>
        <dbReference type="SAM" id="MobiDB-lite"/>
    </source>
</evidence>
<accession>W9CHS8</accession>
<keyword evidence="3" id="KW-1185">Reference proteome</keyword>
<gene>
    <name evidence="2" type="ORF">SBOR_5525</name>
</gene>
<dbReference type="Proteomes" id="UP000019487">
    <property type="component" value="Unassembled WGS sequence"/>
</dbReference>
<dbReference type="HOGENOM" id="CLU_2813877_0_0_1"/>
<dbReference type="AlphaFoldDB" id="W9CHS8"/>
<evidence type="ECO:0000313" key="3">
    <source>
        <dbReference type="Proteomes" id="UP000019487"/>
    </source>
</evidence>
<evidence type="ECO:0000313" key="2">
    <source>
        <dbReference type="EMBL" id="ESZ94105.1"/>
    </source>
</evidence>
<feature type="region of interest" description="Disordered" evidence="1">
    <location>
        <begin position="23"/>
        <end position="67"/>
    </location>
</feature>
<sequence length="67" mass="7210">MRYNQPNTLAFDRIVLTPHTLSTGLISPPSYSSPWPPNPCLATPPTTDSTFTPAPSTPTASTKQLPE</sequence>